<proteinExistence type="predicted"/>
<accession>A0AAE8YK32</accession>
<protein>
    <submittedName>
        <fullName evidence="1">Uncharacterized protein</fullName>
    </submittedName>
</protein>
<evidence type="ECO:0000313" key="1">
    <source>
        <dbReference type="EMBL" id="UGL61910.1"/>
    </source>
</evidence>
<evidence type="ECO:0000313" key="2">
    <source>
        <dbReference type="Proteomes" id="UP000827897"/>
    </source>
</evidence>
<keyword evidence="2" id="KW-1185">Reference proteome</keyword>
<gene>
    <name evidence="1" type="primary">27</name>
    <name evidence="1" type="ORF">SEA_EASTWEST_27</name>
</gene>
<sequence length="71" mass="8246">MSFIGKIFGWSRLRLSEEEIEESTHNLEDAKRIEEIATSLHLESAVVGARQRQLRAENHLGRDLNRIFRNA</sequence>
<dbReference type="EMBL" id="OK999980">
    <property type="protein sequence ID" value="UGL61910.1"/>
    <property type="molecule type" value="Genomic_DNA"/>
</dbReference>
<dbReference type="Proteomes" id="UP000827897">
    <property type="component" value="Segment"/>
</dbReference>
<dbReference type="InterPro" id="IPR056037">
    <property type="entry name" value="DUF7620"/>
</dbReference>
<name>A0AAE8YK32_9CAUD</name>
<organism evidence="1 2">
    <name type="scientific">Arthrobacter phage EastWest</name>
    <dbReference type="NCBI Taxonomy" id="2894292"/>
    <lineage>
        <taxon>Viruses</taxon>
        <taxon>Duplodnaviria</taxon>
        <taxon>Heunggongvirae</taxon>
        <taxon>Uroviricota</taxon>
        <taxon>Caudoviricetes</taxon>
        <taxon>Berryhillviridae</taxon>
        <taxon>Eastwestvirus</taxon>
        <taxon>Eastwestvirus eastwest</taxon>
    </lineage>
</organism>
<dbReference type="Pfam" id="PF24596">
    <property type="entry name" value="DUF7620"/>
    <property type="match status" value="1"/>
</dbReference>
<reference evidence="1" key="1">
    <citation type="submission" date="2021-10" db="EMBL/GenBank/DDBJ databases">
        <authorList>
            <person name="Valenzuela N."/>
            <person name="Pablo J."/>
            <person name="Strother B."/>
            <person name="Cravalho Y."/>
            <person name="Barto Z."/>
            <person name="Kane C."/>
            <person name="Chong R.A."/>
            <person name="Kawasaki K."/>
            <person name="Cruz S."/>
            <person name="Porter M.L."/>
            <person name="Pearce R."/>
            <person name="Hohenstein G."/>
            <person name="Li K."/>
            <person name="Kaniho J."/>
            <person name="Sadones M."/>
            <person name="Hamlin F."/>
            <person name="Daniels M."/>
            <person name="McKee K."/>
            <person name="Reed F."/>
            <person name="Donachie S."/>
            <person name="Bollivar D.W."/>
            <person name="Garlena R.A."/>
            <person name="Russell D.A."/>
            <person name="Jacobs-Sera D."/>
            <person name="Hatfull G.F."/>
        </authorList>
    </citation>
    <scope>NUCLEOTIDE SEQUENCE</scope>
</reference>